<feature type="transmembrane region" description="Helical" evidence="1">
    <location>
        <begin position="80"/>
        <end position="96"/>
    </location>
</feature>
<name>A0A1Q5PYG9_9ACTO</name>
<dbReference type="STRING" id="52770.BSZ40_03260"/>
<dbReference type="Proteomes" id="UP000185612">
    <property type="component" value="Unassembled WGS sequence"/>
</dbReference>
<sequence>MKPTPRGKAGWLGQVGSSEFSVQQAVGGWRGVVDSLAPTLAFVVLFLVWRDLRLALVVAGVVCAVLVAARLVTRSPLTQAFSGVVGLGIGVVWAWRSGQGTDVFLPGILINAAYGGVIALLALARLPVAGVVLGVVHGRSPLWFRSASAGLQRACKQVTWLWVGVFALRIVVKLPLYLAGAVGPLGVAHLALGLPLMALASWFTWVWLRVWAQEATQPGQAV</sequence>
<evidence type="ECO:0008006" key="4">
    <source>
        <dbReference type="Google" id="ProtNLM"/>
    </source>
</evidence>
<dbReference type="EMBL" id="MQVS01000002">
    <property type="protein sequence ID" value="OKL52489.1"/>
    <property type="molecule type" value="Genomic_DNA"/>
</dbReference>
<evidence type="ECO:0000256" key="1">
    <source>
        <dbReference type="SAM" id="Phobius"/>
    </source>
</evidence>
<dbReference type="RefSeq" id="WP_073823242.1">
    <property type="nucleotide sequence ID" value="NZ_MQVS01000002.1"/>
</dbReference>
<protein>
    <recommendedName>
        <fullName evidence="4">DUF3159 domain-containing protein</fullName>
    </recommendedName>
</protein>
<reference evidence="3" key="1">
    <citation type="submission" date="2016-12" db="EMBL/GenBank/DDBJ databases">
        <authorList>
            <person name="Meng X."/>
        </authorList>
    </citation>
    <scope>NUCLEOTIDE SEQUENCE [LARGE SCALE GENOMIC DNA]</scope>
    <source>
        <strain evidence="3">DSM 20732</strain>
    </source>
</reference>
<gene>
    <name evidence="2" type="ORF">BSZ40_03260</name>
</gene>
<keyword evidence="1" id="KW-0472">Membrane</keyword>
<feature type="transmembrane region" description="Helical" evidence="1">
    <location>
        <begin position="186"/>
        <end position="208"/>
    </location>
</feature>
<feature type="transmembrane region" description="Helical" evidence="1">
    <location>
        <begin position="108"/>
        <end position="137"/>
    </location>
</feature>
<evidence type="ECO:0000313" key="3">
    <source>
        <dbReference type="Proteomes" id="UP000185612"/>
    </source>
</evidence>
<feature type="transmembrane region" description="Helical" evidence="1">
    <location>
        <begin position="31"/>
        <end position="49"/>
    </location>
</feature>
<keyword evidence="3" id="KW-1185">Reference proteome</keyword>
<dbReference type="Pfam" id="PF11361">
    <property type="entry name" value="DUF3159"/>
    <property type="match status" value="1"/>
</dbReference>
<comment type="caution">
    <text evidence="2">The sequence shown here is derived from an EMBL/GenBank/DDBJ whole genome shotgun (WGS) entry which is preliminary data.</text>
</comment>
<dbReference type="OrthoDB" id="5244221at2"/>
<feature type="transmembrane region" description="Helical" evidence="1">
    <location>
        <begin position="158"/>
        <end position="180"/>
    </location>
</feature>
<feature type="transmembrane region" description="Helical" evidence="1">
    <location>
        <begin position="55"/>
        <end position="73"/>
    </location>
</feature>
<dbReference type="AlphaFoldDB" id="A0A1Q5PYG9"/>
<keyword evidence="1" id="KW-1133">Transmembrane helix</keyword>
<organism evidence="2 3">
    <name type="scientific">Buchananella hordeovulneris</name>
    <dbReference type="NCBI Taxonomy" id="52770"/>
    <lineage>
        <taxon>Bacteria</taxon>
        <taxon>Bacillati</taxon>
        <taxon>Actinomycetota</taxon>
        <taxon>Actinomycetes</taxon>
        <taxon>Actinomycetales</taxon>
        <taxon>Actinomycetaceae</taxon>
        <taxon>Buchananella</taxon>
    </lineage>
</organism>
<dbReference type="InterPro" id="IPR016566">
    <property type="entry name" value="UCP010219"/>
</dbReference>
<accession>A0A1Q5PYG9</accession>
<evidence type="ECO:0000313" key="2">
    <source>
        <dbReference type="EMBL" id="OKL52489.1"/>
    </source>
</evidence>
<proteinExistence type="predicted"/>
<dbReference type="InParanoid" id="A0A1Q5PYG9"/>
<keyword evidence="1" id="KW-0812">Transmembrane</keyword>